<dbReference type="Gene3D" id="4.10.530.10">
    <property type="entry name" value="Gamma-fibrinogen Carboxyl Terminal Fragment, domain 2"/>
    <property type="match status" value="1"/>
</dbReference>
<gene>
    <name evidence="12" type="primary">ANGPT4</name>
</gene>
<keyword evidence="3" id="KW-0037">Angiogenesis</keyword>
<feature type="coiled-coil region" evidence="8">
    <location>
        <begin position="190"/>
        <end position="256"/>
    </location>
</feature>
<dbReference type="PANTHER" id="PTHR47221">
    <property type="entry name" value="FIBRINOGEN ALPHA CHAIN"/>
    <property type="match status" value="1"/>
</dbReference>
<dbReference type="PANTHER" id="PTHR47221:SF6">
    <property type="entry name" value="FIBRINOGEN ALPHA CHAIN"/>
    <property type="match status" value="1"/>
</dbReference>
<dbReference type="SMART" id="SM00186">
    <property type="entry name" value="FBG"/>
    <property type="match status" value="1"/>
</dbReference>
<evidence type="ECO:0000313" key="11">
    <source>
        <dbReference type="Proteomes" id="UP001652642"/>
    </source>
</evidence>
<dbReference type="PROSITE" id="PS51406">
    <property type="entry name" value="FIBRINOGEN_C_2"/>
    <property type="match status" value="1"/>
</dbReference>
<dbReference type="RefSeq" id="XP_072852751.1">
    <property type="nucleotide sequence ID" value="XM_072996650.1"/>
</dbReference>
<keyword evidence="4 9" id="KW-0732">Signal</keyword>
<evidence type="ECO:0000256" key="4">
    <source>
        <dbReference type="ARBA" id="ARBA00022729"/>
    </source>
</evidence>
<dbReference type="Pfam" id="PF25443">
    <property type="entry name" value="ANG-1"/>
    <property type="match status" value="1"/>
</dbReference>
<dbReference type="SUPFAM" id="SSF56496">
    <property type="entry name" value="Fibrinogen C-terminal domain-like"/>
    <property type="match status" value="1"/>
</dbReference>
<keyword evidence="6" id="KW-1015">Disulfide bond</keyword>
<dbReference type="PROSITE" id="PS00514">
    <property type="entry name" value="FIBRINOGEN_C_1"/>
    <property type="match status" value="1"/>
</dbReference>
<keyword evidence="7" id="KW-0325">Glycoprotein</keyword>
<feature type="chain" id="PRO_5046255315" evidence="9">
    <location>
        <begin position="22"/>
        <end position="518"/>
    </location>
</feature>
<evidence type="ECO:0000256" key="2">
    <source>
        <dbReference type="ARBA" id="ARBA00022525"/>
    </source>
</evidence>
<dbReference type="InterPro" id="IPR036056">
    <property type="entry name" value="Fibrinogen-like_C"/>
</dbReference>
<dbReference type="GeneID" id="110086030"/>
<reference evidence="12" key="1">
    <citation type="submission" date="2025-08" db="UniProtKB">
        <authorList>
            <consortium name="RefSeq"/>
        </authorList>
    </citation>
    <scope>IDENTIFICATION</scope>
</reference>
<evidence type="ECO:0000313" key="12">
    <source>
        <dbReference type="RefSeq" id="XP_072852751.1"/>
    </source>
</evidence>
<evidence type="ECO:0000256" key="7">
    <source>
        <dbReference type="ARBA" id="ARBA00023180"/>
    </source>
</evidence>
<evidence type="ECO:0000256" key="8">
    <source>
        <dbReference type="SAM" id="Coils"/>
    </source>
</evidence>
<dbReference type="Gene3D" id="3.90.215.10">
    <property type="entry name" value="Gamma Fibrinogen, chain A, domain 1"/>
    <property type="match status" value="1"/>
</dbReference>
<keyword evidence="5 8" id="KW-0175">Coiled coil</keyword>
<evidence type="ECO:0000256" key="5">
    <source>
        <dbReference type="ARBA" id="ARBA00023054"/>
    </source>
</evidence>
<feature type="signal peptide" evidence="9">
    <location>
        <begin position="1"/>
        <end position="21"/>
    </location>
</feature>
<dbReference type="InterPro" id="IPR020837">
    <property type="entry name" value="Fibrinogen_CS"/>
</dbReference>
<sequence length="518" mass="59084">MREVVPLKLLALGSLLAVFWAEGNPRRAAEGGPRRRSHRVQQGRCSYTFVLPEADPPPCQHPGDTFNINTLQRDSPAGPSLRMDEEDLSVQRVQQLERVLENNTQWLLKLESYIQMNMKSEMVQLQQNVVQNQTATMLEIGTSLLNQTAEQTRKLTNVEAQVGYFVLCRAQVFNQTSRIESQLLENSLSTHKLEKQLLMQTNEIHKLQNRNSILETRVLQMETKHLTEMEVIRTEKEQLQELVARQSRTIEGLETSLHAANASTSLLQQQQLQLLESVQNLAQLVSQGKVPPRKEDRRFQDCMAVRQSGLNLSRVYALRINNMTEPKKAFCDLETDGGGWTVIQHRVNGSVSFQKTWKEYKQGFGDPAGEYWLGNEAVHLLTSQGAYSLRVELQDWEGNRAFAQYEKFRLGSERQRYRLFLKGYTGTAGHQSGLPLQGTGFSTRDADNDNCMCRCAQMLSGGWWFDACGQSNLNGIYYPATHNLRKLNGIRWHYFQGPGYSLKSTRMMIRPLASREVA</sequence>
<evidence type="ECO:0000259" key="10">
    <source>
        <dbReference type="PROSITE" id="PS51406"/>
    </source>
</evidence>
<dbReference type="Proteomes" id="UP001652642">
    <property type="component" value="Chromosome 4"/>
</dbReference>
<organism evidence="11 12">
    <name type="scientific">Pogona vitticeps</name>
    <name type="common">central bearded dragon</name>
    <dbReference type="NCBI Taxonomy" id="103695"/>
    <lineage>
        <taxon>Eukaryota</taxon>
        <taxon>Metazoa</taxon>
        <taxon>Chordata</taxon>
        <taxon>Craniata</taxon>
        <taxon>Vertebrata</taxon>
        <taxon>Euteleostomi</taxon>
        <taxon>Lepidosauria</taxon>
        <taxon>Squamata</taxon>
        <taxon>Bifurcata</taxon>
        <taxon>Unidentata</taxon>
        <taxon>Episquamata</taxon>
        <taxon>Toxicofera</taxon>
        <taxon>Iguania</taxon>
        <taxon>Acrodonta</taxon>
        <taxon>Agamidae</taxon>
        <taxon>Amphibolurinae</taxon>
        <taxon>Pogona</taxon>
    </lineage>
</organism>
<comment type="subcellular location">
    <subcellularLocation>
        <location evidence="1">Secreted</location>
    </subcellularLocation>
</comment>
<evidence type="ECO:0000256" key="1">
    <source>
        <dbReference type="ARBA" id="ARBA00004613"/>
    </source>
</evidence>
<protein>
    <submittedName>
        <fullName evidence="12">Angiopoietin-4 isoform X2</fullName>
    </submittedName>
</protein>
<dbReference type="InterPro" id="IPR037579">
    <property type="entry name" value="FIB_ANG-like"/>
</dbReference>
<dbReference type="Pfam" id="PF00147">
    <property type="entry name" value="Fibrinogen_C"/>
    <property type="match status" value="1"/>
</dbReference>
<keyword evidence="2" id="KW-0964">Secreted</keyword>
<dbReference type="InterPro" id="IPR002181">
    <property type="entry name" value="Fibrinogen_a/b/g_C_dom"/>
</dbReference>
<evidence type="ECO:0000256" key="9">
    <source>
        <dbReference type="SAM" id="SignalP"/>
    </source>
</evidence>
<evidence type="ECO:0000256" key="6">
    <source>
        <dbReference type="ARBA" id="ARBA00023157"/>
    </source>
</evidence>
<dbReference type="CDD" id="cd00087">
    <property type="entry name" value="FReD"/>
    <property type="match status" value="1"/>
</dbReference>
<dbReference type="InterPro" id="IPR014716">
    <property type="entry name" value="Fibrinogen_a/b/g_C_1"/>
</dbReference>
<name>A0ABM5G528_9SAUR</name>
<proteinExistence type="predicted"/>
<accession>A0ABM5G528</accession>
<evidence type="ECO:0000256" key="3">
    <source>
        <dbReference type="ARBA" id="ARBA00022657"/>
    </source>
</evidence>
<feature type="domain" description="Fibrinogen C-terminal" evidence="10">
    <location>
        <begin position="293"/>
        <end position="513"/>
    </location>
</feature>
<dbReference type="NCBIfam" id="NF040941">
    <property type="entry name" value="GGGWT_bact"/>
    <property type="match status" value="1"/>
</dbReference>
<dbReference type="InterPro" id="IPR057439">
    <property type="entry name" value="ANG-1/2/4"/>
</dbReference>
<keyword evidence="11" id="KW-1185">Reference proteome</keyword>